<feature type="region of interest" description="Disordered" evidence="1">
    <location>
        <begin position="95"/>
        <end position="140"/>
    </location>
</feature>
<evidence type="ECO:0000313" key="3">
    <source>
        <dbReference type="Proteomes" id="UP000324222"/>
    </source>
</evidence>
<feature type="region of interest" description="Disordered" evidence="1">
    <location>
        <begin position="53"/>
        <end position="72"/>
    </location>
</feature>
<feature type="compositionally biased region" description="Basic and acidic residues" evidence="1">
    <location>
        <begin position="96"/>
        <end position="125"/>
    </location>
</feature>
<dbReference type="AlphaFoldDB" id="A0A5B7I2U3"/>
<protein>
    <submittedName>
        <fullName evidence="2">Uncharacterized protein</fullName>
    </submittedName>
</protein>
<evidence type="ECO:0000313" key="2">
    <source>
        <dbReference type="EMBL" id="MPC76239.1"/>
    </source>
</evidence>
<sequence>MTPLVGPQKYVMLVKTSCVTAVWIFPRAATVCEPLRRLRRPACPSCLQAWRQADARHRSGSTPGMEGEESKWKRTAITLTKHFITQGIRDFLSDTEELKEGTLKSSSSDEKRRKPEDIREQDRQQPKQQQVQHSLQQYHQ</sequence>
<gene>
    <name evidence="2" type="ORF">E2C01_070646</name>
</gene>
<accession>A0A5B7I2U3</accession>
<reference evidence="2 3" key="1">
    <citation type="submission" date="2019-05" db="EMBL/GenBank/DDBJ databases">
        <title>Another draft genome of Portunus trituberculatus and its Hox gene families provides insights of decapod evolution.</title>
        <authorList>
            <person name="Jeong J.-H."/>
            <person name="Song I."/>
            <person name="Kim S."/>
            <person name="Choi T."/>
            <person name="Kim D."/>
            <person name="Ryu S."/>
            <person name="Kim W."/>
        </authorList>
    </citation>
    <scope>NUCLEOTIDE SEQUENCE [LARGE SCALE GENOMIC DNA]</scope>
    <source>
        <tissue evidence="2">Muscle</tissue>
    </source>
</reference>
<proteinExistence type="predicted"/>
<dbReference type="Proteomes" id="UP000324222">
    <property type="component" value="Unassembled WGS sequence"/>
</dbReference>
<evidence type="ECO:0000256" key="1">
    <source>
        <dbReference type="SAM" id="MobiDB-lite"/>
    </source>
</evidence>
<name>A0A5B7I2U3_PORTR</name>
<keyword evidence="3" id="KW-1185">Reference proteome</keyword>
<feature type="compositionally biased region" description="Low complexity" evidence="1">
    <location>
        <begin position="126"/>
        <end position="140"/>
    </location>
</feature>
<comment type="caution">
    <text evidence="2">The sequence shown here is derived from an EMBL/GenBank/DDBJ whole genome shotgun (WGS) entry which is preliminary data.</text>
</comment>
<dbReference type="EMBL" id="VSRR010042912">
    <property type="protein sequence ID" value="MPC76239.1"/>
    <property type="molecule type" value="Genomic_DNA"/>
</dbReference>
<organism evidence="2 3">
    <name type="scientific">Portunus trituberculatus</name>
    <name type="common">Swimming crab</name>
    <name type="synonym">Neptunus trituberculatus</name>
    <dbReference type="NCBI Taxonomy" id="210409"/>
    <lineage>
        <taxon>Eukaryota</taxon>
        <taxon>Metazoa</taxon>
        <taxon>Ecdysozoa</taxon>
        <taxon>Arthropoda</taxon>
        <taxon>Crustacea</taxon>
        <taxon>Multicrustacea</taxon>
        <taxon>Malacostraca</taxon>
        <taxon>Eumalacostraca</taxon>
        <taxon>Eucarida</taxon>
        <taxon>Decapoda</taxon>
        <taxon>Pleocyemata</taxon>
        <taxon>Brachyura</taxon>
        <taxon>Eubrachyura</taxon>
        <taxon>Portunoidea</taxon>
        <taxon>Portunidae</taxon>
        <taxon>Portuninae</taxon>
        <taxon>Portunus</taxon>
    </lineage>
</organism>